<dbReference type="Proteomes" id="UP000011690">
    <property type="component" value="Unassembled WGS sequence"/>
</dbReference>
<accession>L9WNG5</accession>
<gene>
    <name evidence="1" type="ORF">C494_07780</name>
</gene>
<dbReference type="AlphaFoldDB" id="L9WNG5"/>
<protein>
    <submittedName>
        <fullName evidence="1">Uncharacterized protein</fullName>
    </submittedName>
</protein>
<name>L9WNG5_9EURY</name>
<dbReference type="STRING" id="1227500.C494_07780"/>
<evidence type="ECO:0000313" key="2">
    <source>
        <dbReference type="Proteomes" id="UP000011690"/>
    </source>
</evidence>
<dbReference type="EMBL" id="AOHY01000016">
    <property type="protein sequence ID" value="ELY49893.1"/>
    <property type="molecule type" value="Genomic_DNA"/>
</dbReference>
<comment type="caution">
    <text evidence="1">The sequence shown here is derived from an EMBL/GenBank/DDBJ whole genome shotgun (WGS) entry which is preliminary data.</text>
</comment>
<dbReference type="GeneID" id="39852408"/>
<reference evidence="1 2" key="1">
    <citation type="journal article" date="2014" name="PLoS Genet.">
        <title>Phylogenetically driven sequencing of extremely halophilic archaea reveals strategies for static and dynamic osmo-response.</title>
        <authorList>
            <person name="Becker E.A."/>
            <person name="Seitzer P.M."/>
            <person name="Tritt A."/>
            <person name="Larsen D."/>
            <person name="Krusor M."/>
            <person name="Yao A.I."/>
            <person name="Wu D."/>
            <person name="Madern D."/>
            <person name="Eisen J.A."/>
            <person name="Darling A.E."/>
            <person name="Facciotti M.T."/>
        </authorList>
    </citation>
    <scope>NUCLEOTIDE SEQUENCE [LARGE SCALE GENOMIC DNA]</scope>
    <source>
        <strain evidence="1 2">JCM 10635</strain>
    </source>
</reference>
<proteinExistence type="predicted"/>
<keyword evidence="2" id="KW-1185">Reference proteome</keyword>
<organism evidence="1 2">
    <name type="scientific">Natronorubrum bangense JCM 10635</name>
    <dbReference type="NCBI Taxonomy" id="1227500"/>
    <lineage>
        <taxon>Archaea</taxon>
        <taxon>Methanobacteriati</taxon>
        <taxon>Methanobacteriota</taxon>
        <taxon>Stenosarchaea group</taxon>
        <taxon>Halobacteria</taxon>
        <taxon>Halobacteriales</taxon>
        <taxon>Natrialbaceae</taxon>
        <taxon>Natronorubrum</taxon>
    </lineage>
</organism>
<dbReference type="PATRIC" id="fig|1227500.6.peg.1572"/>
<sequence>MAKRLRFNVSVDDGGVPRTIKRSIEKGMRDASWQIVERGEDVATDRIVQRDAIWQWDLIGSFQTNSKKDPRGRIAILANTSDHAAPLEHGAQYGARGPPLAPLILYLMTKFGTSGFGGSPKLRPGPGGGTGTQSADVPEGYRIFNQDSLKGDFDEFFYGQKLRVLDLESSAFSNGIVRGKFDSHLLIEVDGQLVEVPWDGSSSWRLLGGQLWDDLAPADQMDLIRSLFDQVNRGPGMDAPYGLAYEQLPQADLDAIDDTYLKFVDANKNPRSVMRATERLRQIGQLPSDRSENAHILEAGPPQLDGDDYFGTQPFVEQGGLYYERNRHLDVWNHELMHLWINAQGYDYSSDKDHSQLGTYRRGNLLEWTVNPDGFTDDYQLHRDPELFMLYSHDNRTTPIEWDHIVETVPDYVDGLDPTPGSEIVDQPGPEVFDPSNPQVREGDQIDIMFDDAVFPTTYEFTNDQPFQVGPDEWQYEVRDTEVNNPDFFSVDSEGNPVGATVDVWERVGGSASFEGPLDGQQYLTTDMQSNPRLAYAEALNRTLYTHIYARSQEYGTGNEDLGWYTALYDGYGMTNTHETAAVMTQIMRTQVSEAGDRRYVADNIERIATVHPYLMETWLNLFEPSDLAKAELDRMGINY</sequence>
<evidence type="ECO:0000313" key="1">
    <source>
        <dbReference type="EMBL" id="ELY49893.1"/>
    </source>
</evidence>
<dbReference type="RefSeq" id="WP_006065719.1">
    <property type="nucleotide sequence ID" value="NZ_AOHY01000016.1"/>
</dbReference>